<dbReference type="InterPro" id="IPR052708">
    <property type="entry name" value="PxpC"/>
</dbReference>
<name>A0A931CXU5_9BACT</name>
<dbReference type="SUPFAM" id="SSF50891">
    <property type="entry name" value="Cyclophilin-like"/>
    <property type="match status" value="1"/>
</dbReference>
<keyword evidence="2" id="KW-0378">Hydrolase</keyword>
<dbReference type="GO" id="GO:0005524">
    <property type="term" value="F:ATP binding"/>
    <property type="evidence" value="ECO:0007669"/>
    <property type="project" value="UniProtKB-KW"/>
</dbReference>
<feature type="domain" description="Carboxyltransferase" evidence="4">
    <location>
        <begin position="25"/>
        <end position="305"/>
    </location>
</feature>
<dbReference type="InterPro" id="IPR029000">
    <property type="entry name" value="Cyclophilin-like_dom_sf"/>
</dbReference>
<comment type="caution">
    <text evidence="5">The sequence shown here is derived from an EMBL/GenBank/DDBJ whole genome shotgun (WGS) entry which is preliminary data.</text>
</comment>
<dbReference type="GO" id="GO:0016787">
    <property type="term" value="F:hydrolase activity"/>
    <property type="evidence" value="ECO:0007669"/>
    <property type="project" value="UniProtKB-KW"/>
</dbReference>
<keyword evidence="3" id="KW-0067">ATP-binding</keyword>
<dbReference type="EMBL" id="JACCQK010000414">
    <property type="protein sequence ID" value="MBG0779709.1"/>
    <property type="molecule type" value="Genomic_DNA"/>
</dbReference>
<evidence type="ECO:0000313" key="6">
    <source>
        <dbReference type="Proteomes" id="UP000706172"/>
    </source>
</evidence>
<dbReference type="SMART" id="SM00797">
    <property type="entry name" value="AHS2"/>
    <property type="match status" value="1"/>
</dbReference>
<proteinExistence type="predicted"/>
<keyword evidence="1" id="KW-0547">Nucleotide-binding</keyword>
<accession>A0A931CXU5</accession>
<dbReference type="NCBIfam" id="TIGR00724">
    <property type="entry name" value="urea_amlyse_rel"/>
    <property type="match status" value="1"/>
</dbReference>
<dbReference type="InterPro" id="IPR003778">
    <property type="entry name" value="CT_A_B"/>
</dbReference>
<dbReference type="PANTHER" id="PTHR43309">
    <property type="entry name" value="5-OXOPROLINASE SUBUNIT C"/>
    <property type="match status" value="1"/>
</dbReference>
<dbReference type="Gene3D" id="2.40.100.10">
    <property type="entry name" value="Cyclophilin-like"/>
    <property type="match status" value="1"/>
</dbReference>
<protein>
    <submittedName>
        <fullName evidence="5">Biotin-dependent carboxyltransferase family protein</fullName>
    </submittedName>
</protein>
<evidence type="ECO:0000256" key="3">
    <source>
        <dbReference type="ARBA" id="ARBA00022840"/>
    </source>
</evidence>
<evidence type="ECO:0000259" key="4">
    <source>
        <dbReference type="SMART" id="SM00797"/>
    </source>
</evidence>
<gene>
    <name evidence="5" type="ORF">H0S81_07260</name>
</gene>
<sequence length="314" mass="33926">MKAFRVIEPGALTTVQDPGRNRYLQFGIPVCGALDKFSAEIANYLVGNDKKAAVLEMTFLGPKLEALCQMEIAITGAGMPVKVNGNEMPAWQTITLSAGDVLQIFSVNTGFRGYLAITGGFDVPEIMGSRSTYVGGKIGGLEGRPLKSGDVLDRLEDRLSGKIRQLPLKDQPVLSTDIVLRAVPGPQEDFFDKGLDVLFNSTFSVSDKADRMGYRLEGPAVELKPDVPQSIISEPILPGAIQIPPDRQPIIVLVEMTVGGYAKPATTIGADLSLVAQIKSGDTVKFQKIDLAQAHQICKEEIEKMARIKSQLQV</sequence>
<evidence type="ECO:0000313" key="5">
    <source>
        <dbReference type="EMBL" id="MBG0779709.1"/>
    </source>
</evidence>
<organism evidence="5 6">
    <name type="scientific">Desulfotignum balticum</name>
    <dbReference type="NCBI Taxonomy" id="115781"/>
    <lineage>
        <taxon>Bacteria</taxon>
        <taxon>Pseudomonadati</taxon>
        <taxon>Thermodesulfobacteriota</taxon>
        <taxon>Desulfobacteria</taxon>
        <taxon>Desulfobacterales</taxon>
        <taxon>Desulfobacteraceae</taxon>
        <taxon>Desulfotignum</taxon>
    </lineage>
</organism>
<evidence type="ECO:0000256" key="1">
    <source>
        <dbReference type="ARBA" id="ARBA00022741"/>
    </source>
</evidence>
<reference evidence="5" key="1">
    <citation type="submission" date="2020-07" db="EMBL/GenBank/DDBJ databases">
        <title>Severe corrosion of carbon steel in oil field produced water can be linked to methanogenic archaea containing a special type of NiFe hydrogenase.</title>
        <authorList>
            <person name="Lahme S."/>
            <person name="Mand J."/>
            <person name="Longwell J."/>
            <person name="Smith R."/>
            <person name="Enning D."/>
        </authorList>
    </citation>
    <scope>NUCLEOTIDE SEQUENCE</scope>
    <source>
        <strain evidence="5">MIC098Bin6</strain>
    </source>
</reference>
<dbReference type="Proteomes" id="UP000706172">
    <property type="component" value="Unassembled WGS sequence"/>
</dbReference>
<dbReference type="AlphaFoldDB" id="A0A931CXU5"/>
<evidence type="ECO:0000256" key="2">
    <source>
        <dbReference type="ARBA" id="ARBA00022801"/>
    </source>
</evidence>
<dbReference type="PANTHER" id="PTHR43309:SF5">
    <property type="entry name" value="5-OXOPROLINASE SUBUNIT C"/>
    <property type="match status" value="1"/>
</dbReference>
<dbReference type="Pfam" id="PF02626">
    <property type="entry name" value="CT_A_B"/>
    <property type="match status" value="1"/>
</dbReference>